<dbReference type="GO" id="GO:0005737">
    <property type="term" value="C:cytoplasm"/>
    <property type="evidence" value="ECO:0007669"/>
    <property type="project" value="TreeGrafter"/>
</dbReference>
<dbReference type="AlphaFoldDB" id="A0A8C3TYJ0"/>
<dbReference type="InterPro" id="IPR027963">
    <property type="entry name" value="MEIOC"/>
</dbReference>
<feature type="region of interest" description="Disordered" evidence="1">
    <location>
        <begin position="227"/>
        <end position="246"/>
    </location>
</feature>
<feature type="region of interest" description="Disordered" evidence="1">
    <location>
        <begin position="442"/>
        <end position="533"/>
    </location>
</feature>
<feature type="region of interest" description="Disordered" evidence="1">
    <location>
        <begin position="146"/>
        <end position="169"/>
    </location>
</feature>
<dbReference type="Pfam" id="PF15189">
    <property type="entry name" value="MEIOC"/>
    <property type="match status" value="1"/>
</dbReference>
<dbReference type="GO" id="GO:0007141">
    <property type="term" value="P:male meiosis I"/>
    <property type="evidence" value="ECO:0007669"/>
    <property type="project" value="TreeGrafter"/>
</dbReference>
<gene>
    <name evidence="2" type="primary">LOC117008627</name>
</gene>
<feature type="compositionally biased region" description="Basic and acidic residues" evidence="1">
    <location>
        <begin position="815"/>
        <end position="839"/>
    </location>
</feature>
<feature type="compositionally biased region" description="Polar residues" evidence="1">
    <location>
        <begin position="146"/>
        <end position="165"/>
    </location>
</feature>
<keyword evidence="3" id="KW-1185">Reference proteome</keyword>
<dbReference type="Proteomes" id="UP000694563">
    <property type="component" value="Chromosome 1"/>
</dbReference>
<name>A0A8C3TYJ0_CATUS</name>
<dbReference type="GO" id="GO:0048255">
    <property type="term" value="P:mRNA stabilization"/>
    <property type="evidence" value="ECO:0007669"/>
    <property type="project" value="TreeGrafter"/>
</dbReference>
<dbReference type="GO" id="GO:0005634">
    <property type="term" value="C:nucleus"/>
    <property type="evidence" value="ECO:0007669"/>
    <property type="project" value="TreeGrafter"/>
</dbReference>
<accession>A0A8C3TYJ0</accession>
<dbReference type="PANTHER" id="PTHR33861:SF4">
    <property type="entry name" value="MEIOSIS-SPECIFIC COILED-COIL DOMAIN-CONTAINING PROTEIN MEIOC"/>
    <property type="match status" value="1"/>
</dbReference>
<dbReference type="OrthoDB" id="5978002at2759"/>
<evidence type="ECO:0000313" key="3">
    <source>
        <dbReference type="Proteomes" id="UP000694563"/>
    </source>
</evidence>
<dbReference type="PANTHER" id="PTHR33861">
    <property type="entry name" value="PROTEIN CBG18333"/>
    <property type="match status" value="1"/>
</dbReference>
<dbReference type="GeneID" id="117008627"/>
<feature type="compositionally biased region" description="Low complexity" evidence="1">
    <location>
        <begin position="383"/>
        <end position="397"/>
    </location>
</feature>
<organism evidence="2 3">
    <name type="scientific">Catharus ustulatus</name>
    <name type="common">Russet-backed thrush</name>
    <name type="synonym">Hylocichla ustulatus</name>
    <dbReference type="NCBI Taxonomy" id="91951"/>
    <lineage>
        <taxon>Eukaryota</taxon>
        <taxon>Metazoa</taxon>
        <taxon>Chordata</taxon>
        <taxon>Craniata</taxon>
        <taxon>Vertebrata</taxon>
        <taxon>Euteleostomi</taxon>
        <taxon>Archelosauria</taxon>
        <taxon>Archosauria</taxon>
        <taxon>Dinosauria</taxon>
        <taxon>Saurischia</taxon>
        <taxon>Theropoda</taxon>
        <taxon>Coelurosauria</taxon>
        <taxon>Aves</taxon>
        <taxon>Neognathae</taxon>
        <taxon>Neoaves</taxon>
        <taxon>Telluraves</taxon>
        <taxon>Australaves</taxon>
        <taxon>Passeriformes</taxon>
        <taxon>Turdidae</taxon>
        <taxon>Catharus</taxon>
    </lineage>
</organism>
<protein>
    <recommendedName>
        <fullName evidence="4">Meiosis-specific coiled-coil domain-containing protein MEIOC</fullName>
    </recommendedName>
</protein>
<evidence type="ECO:0000256" key="1">
    <source>
        <dbReference type="SAM" id="MobiDB-lite"/>
    </source>
</evidence>
<feature type="compositionally biased region" description="Polar residues" evidence="1">
    <location>
        <begin position="230"/>
        <end position="245"/>
    </location>
</feature>
<feature type="region of interest" description="Disordered" evidence="1">
    <location>
        <begin position="793"/>
        <end position="839"/>
    </location>
</feature>
<sequence>MDTQFFSPLLGAVPSPPSAPEPCDWPGCAEEFGSQTAFQECPKKRPPINLSYSGNGPDVFGLVSSILEEPNKPEPATDWNSLSRLFPPVWAPGELPAQPCVQNKDFPNFLGTSCHQDPLQEPPDVEMLHRGLGDLQLLESWLCPSNAPSNAHPENSSLQSSTTAPQGGFSFPNGSWNQNLCTYDHGRLSEKCGSGFNPFTPRNRVKENPRVQKELWKSERARGRALKNYAQGQTKYSPDLSSQPGDISWDKIPQDSHLCCKRYENFTAAHKLESSAHPSLHFFNQPPKENFFSGGAGRKPQECHVQNGHRGFALGDAFNNNNNNNECKVNMGPKESSPQVAGYDLSVKNAVQNGNYSSYQGCAWLDGKSLAAEIPYGKQMAASPQSSSGVSTMSGGSPTHQPSPLPSSSSQLLPARKDGRLHTSHGVSSPLGFPHFVSESHRQVRAAGRCQEMSRDARRRKFPARSPPHWAVQQRAAGGNPAGKYHRFPKRQSQEGGSKDDRRGGRSWMPHLGCAAPKRPPVSAFPKKHEQNGGTLSDFINPSLLPPFPFMADLKPNPTFPPFNHQLFPSVNNLNFPPPPFPFPDLAEFLHCDDFNPSSPFISDLFPGEIPGPCFAFPAPFHKCRAARSELHVRLEECYEQGRALEKERKEAEAELCRQFPGQQVCSCSPSAVPRLPPSPSRVDRLIAEQRRLRARVLALVAGMERLGGAPVHRNISRSLQLHLEAIQATQARRKEEIGNAANPQSHGVPRYTNEKDVLALAAALGTLAGATRRARTALWCALQLTLPKPPPAVPQNHQLLQGPLQELGSSSRSTQEKSSVEHESRGSGKAEEATRILE</sequence>
<feature type="region of interest" description="Disordered" evidence="1">
    <location>
        <begin position="381"/>
        <end position="413"/>
    </location>
</feature>
<dbReference type="GO" id="GO:0007144">
    <property type="term" value="P:female meiosis I"/>
    <property type="evidence" value="ECO:0007669"/>
    <property type="project" value="TreeGrafter"/>
</dbReference>
<evidence type="ECO:0000313" key="2">
    <source>
        <dbReference type="Ensembl" id="ENSCUSP00005006181.1"/>
    </source>
</evidence>
<reference evidence="2" key="3">
    <citation type="submission" date="2025-09" db="UniProtKB">
        <authorList>
            <consortium name="Ensembl"/>
        </authorList>
    </citation>
    <scope>IDENTIFICATION</scope>
</reference>
<reference evidence="2" key="1">
    <citation type="submission" date="2020-10" db="EMBL/GenBank/DDBJ databases">
        <title>Catharus ustulatus (Swainson's thrush) genome, bCatUst1, primary haplotype v2.</title>
        <authorList>
            <person name="Delmore K."/>
            <person name="Vafadar M."/>
            <person name="Formenti G."/>
            <person name="Chow W."/>
            <person name="Pelan S."/>
            <person name="Howe K."/>
            <person name="Rhie A."/>
            <person name="Mountcastle J."/>
            <person name="Haase B."/>
            <person name="Fedrigo O."/>
            <person name="Jarvis E.D."/>
        </authorList>
    </citation>
    <scope>NUCLEOTIDE SEQUENCE [LARGE SCALE GENOMIC DNA]</scope>
</reference>
<dbReference type="Ensembl" id="ENSCUST00005006419.1">
    <property type="protein sequence ID" value="ENSCUSP00005006181.1"/>
    <property type="gene ID" value="ENSCUSG00005003895.1"/>
</dbReference>
<evidence type="ECO:0008006" key="4">
    <source>
        <dbReference type="Google" id="ProtNLM"/>
    </source>
</evidence>
<reference evidence="2" key="2">
    <citation type="submission" date="2025-08" db="UniProtKB">
        <authorList>
            <consortium name="Ensembl"/>
        </authorList>
    </citation>
    <scope>IDENTIFICATION</scope>
</reference>
<dbReference type="RefSeq" id="XP_032938495.1">
    <property type="nucleotide sequence ID" value="XM_033082604.1"/>
</dbReference>
<proteinExistence type="predicted"/>